<accession>A0A2S4MCQ8</accession>
<dbReference type="HAMAP" id="MF_01043">
    <property type="entry name" value="PlsY"/>
    <property type="match status" value="1"/>
</dbReference>
<keyword evidence="2 10" id="KW-0444">Lipid biosynthesis</keyword>
<feature type="transmembrane region" description="Helical" evidence="10">
    <location>
        <begin position="157"/>
        <end position="177"/>
    </location>
</feature>
<dbReference type="GO" id="GO:0043772">
    <property type="term" value="F:acyl-phosphate glycerol-3-phosphate acyltransferase activity"/>
    <property type="evidence" value="ECO:0007669"/>
    <property type="project" value="UniProtKB-UniRule"/>
</dbReference>
<evidence type="ECO:0000256" key="3">
    <source>
        <dbReference type="ARBA" id="ARBA00022679"/>
    </source>
</evidence>
<gene>
    <name evidence="10" type="primary">plsY</name>
    <name evidence="11" type="ORF">CYD53_10574</name>
</gene>
<keyword evidence="3 10" id="KW-0808">Transferase</keyword>
<dbReference type="Proteomes" id="UP000236919">
    <property type="component" value="Unassembled WGS sequence"/>
</dbReference>
<comment type="catalytic activity">
    <reaction evidence="10">
        <text>an acyl phosphate + sn-glycerol 3-phosphate = a 1-acyl-sn-glycero-3-phosphate + phosphate</text>
        <dbReference type="Rhea" id="RHEA:34075"/>
        <dbReference type="ChEBI" id="CHEBI:43474"/>
        <dbReference type="ChEBI" id="CHEBI:57597"/>
        <dbReference type="ChEBI" id="CHEBI:57970"/>
        <dbReference type="ChEBI" id="CHEBI:59918"/>
        <dbReference type="EC" id="2.3.1.275"/>
    </reaction>
</comment>
<evidence type="ECO:0000256" key="7">
    <source>
        <dbReference type="ARBA" id="ARBA00023136"/>
    </source>
</evidence>
<evidence type="ECO:0000256" key="6">
    <source>
        <dbReference type="ARBA" id="ARBA00023098"/>
    </source>
</evidence>
<name>A0A2S4MCQ8_9HYPH</name>
<sequence>MSAFWIATMAGWAGAYLFGSIPTAYLAGRIYGLDIREHGSRSVGATNALRVLGRGPALVVLLVDVLKGVAAIVLVRGLCFQLFNGTLVTLPPALDQHGWTPWAVGIAGLAALLGHSRSIWLRFSGGKSVATGLGVVLAISWPVAMGALAVFGVAIALVRIVSLGSILAALTAILLICSLGQPMPYRLLVVAGGLHIVARHRANIGRLLAGTEPRLGQSPGG</sequence>
<evidence type="ECO:0000256" key="8">
    <source>
        <dbReference type="ARBA" id="ARBA00023209"/>
    </source>
</evidence>
<keyword evidence="8 10" id="KW-0594">Phospholipid biosynthesis</keyword>
<comment type="subcellular location">
    <subcellularLocation>
        <location evidence="10">Cell membrane</location>
        <topology evidence="10">Multi-pass membrane protein</topology>
    </subcellularLocation>
</comment>
<dbReference type="EC" id="2.3.1.275" evidence="10"/>
<feature type="transmembrane region" description="Helical" evidence="10">
    <location>
        <begin position="128"/>
        <end position="151"/>
    </location>
</feature>
<keyword evidence="11" id="KW-0012">Acyltransferase</keyword>
<dbReference type="SMART" id="SM01207">
    <property type="entry name" value="G3P_acyltransf"/>
    <property type="match status" value="1"/>
</dbReference>
<feature type="transmembrane region" description="Helical" evidence="10">
    <location>
        <begin position="6"/>
        <end position="27"/>
    </location>
</feature>
<protein>
    <recommendedName>
        <fullName evidence="10">Glycerol-3-phosphate acyltransferase</fullName>
    </recommendedName>
    <alternativeName>
        <fullName evidence="10">Acyl-PO4 G3P acyltransferase</fullName>
    </alternativeName>
    <alternativeName>
        <fullName evidence="10">Acyl-phosphate--glycerol-3-phosphate acyltransferase</fullName>
    </alternativeName>
    <alternativeName>
        <fullName evidence="10">G3P acyltransferase</fullName>
        <shortName evidence="10">GPAT</shortName>
        <ecNumber evidence="10">2.3.1.275</ecNumber>
    </alternativeName>
    <alternativeName>
        <fullName evidence="10">Lysophosphatidic acid synthase</fullName>
        <shortName evidence="10">LPA synthase</shortName>
    </alternativeName>
</protein>
<proteinExistence type="inferred from homology"/>
<reference evidence="11 12" key="1">
    <citation type="submission" date="2018-01" db="EMBL/GenBank/DDBJ databases">
        <title>Genomic Encyclopedia of Type Strains, Phase III (KMG-III): the genomes of soil and plant-associated and newly described type strains.</title>
        <authorList>
            <person name="Whitman W."/>
        </authorList>
    </citation>
    <scope>NUCLEOTIDE SEQUENCE [LARGE SCALE GENOMIC DNA]</scope>
    <source>
        <strain evidence="11 12">1131</strain>
    </source>
</reference>
<evidence type="ECO:0000313" key="11">
    <source>
        <dbReference type="EMBL" id="POR52409.1"/>
    </source>
</evidence>
<organism evidence="11 12">
    <name type="scientific">Bosea psychrotolerans</name>
    <dbReference type="NCBI Taxonomy" id="1871628"/>
    <lineage>
        <taxon>Bacteria</taxon>
        <taxon>Pseudomonadati</taxon>
        <taxon>Pseudomonadota</taxon>
        <taxon>Alphaproteobacteria</taxon>
        <taxon>Hyphomicrobiales</taxon>
        <taxon>Boseaceae</taxon>
        <taxon>Bosea</taxon>
    </lineage>
</organism>
<evidence type="ECO:0000256" key="10">
    <source>
        <dbReference type="HAMAP-Rule" id="MF_01043"/>
    </source>
</evidence>
<keyword evidence="4 10" id="KW-0812">Transmembrane</keyword>
<dbReference type="PANTHER" id="PTHR30309:SF0">
    <property type="entry name" value="GLYCEROL-3-PHOSPHATE ACYLTRANSFERASE-RELATED"/>
    <property type="match status" value="1"/>
</dbReference>
<feature type="transmembrane region" description="Helical" evidence="10">
    <location>
        <begin position="98"/>
        <end position="116"/>
    </location>
</feature>
<dbReference type="Pfam" id="PF02660">
    <property type="entry name" value="G3P_acyltransf"/>
    <property type="match status" value="1"/>
</dbReference>
<keyword evidence="6 10" id="KW-0443">Lipid metabolism</keyword>
<dbReference type="GO" id="GO:0008654">
    <property type="term" value="P:phospholipid biosynthetic process"/>
    <property type="evidence" value="ECO:0007669"/>
    <property type="project" value="UniProtKB-UniRule"/>
</dbReference>
<dbReference type="PANTHER" id="PTHR30309">
    <property type="entry name" value="INNER MEMBRANE PROTEIN YGIH"/>
    <property type="match status" value="1"/>
</dbReference>
<evidence type="ECO:0000256" key="4">
    <source>
        <dbReference type="ARBA" id="ARBA00022692"/>
    </source>
</evidence>
<evidence type="ECO:0000313" key="12">
    <source>
        <dbReference type="Proteomes" id="UP000236919"/>
    </source>
</evidence>
<dbReference type="UniPathway" id="UPA00085"/>
<comment type="function">
    <text evidence="10">Catalyzes the transfer of an acyl group from acyl-phosphate (acyl-PO(4)) to glycerol-3-phosphate (G3P) to form lysophosphatidic acid (LPA). This enzyme utilizes acyl-phosphate as fatty acyl donor, but not acyl-CoA or acyl-ACP.</text>
</comment>
<evidence type="ECO:0000256" key="9">
    <source>
        <dbReference type="ARBA" id="ARBA00023264"/>
    </source>
</evidence>
<dbReference type="InterPro" id="IPR003811">
    <property type="entry name" value="G3P_acylTferase_PlsY"/>
</dbReference>
<feature type="transmembrane region" description="Helical" evidence="10">
    <location>
        <begin position="57"/>
        <end position="78"/>
    </location>
</feature>
<comment type="subunit">
    <text evidence="10">Probably interacts with PlsX.</text>
</comment>
<keyword evidence="7 10" id="KW-0472">Membrane</keyword>
<evidence type="ECO:0000256" key="2">
    <source>
        <dbReference type="ARBA" id="ARBA00022516"/>
    </source>
</evidence>
<dbReference type="AlphaFoldDB" id="A0A2S4MCQ8"/>
<keyword evidence="9 10" id="KW-1208">Phospholipid metabolism</keyword>
<comment type="pathway">
    <text evidence="10">Lipid metabolism; phospholipid metabolism.</text>
</comment>
<dbReference type="GO" id="GO:0005886">
    <property type="term" value="C:plasma membrane"/>
    <property type="evidence" value="ECO:0007669"/>
    <property type="project" value="UniProtKB-SubCell"/>
</dbReference>
<evidence type="ECO:0000256" key="1">
    <source>
        <dbReference type="ARBA" id="ARBA00022475"/>
    </source>
</evidence>
<comment type="caution">
    <text evidence="11">The sequence shown here is derived from an EMBL/GenBank/DDBJ whole genome shotgun (WGS) entry which is preliminary data.</text>
</comment>
<keyword evidence="1 10" id="KW-1003">Cell membrane</keyword>
<keyword evidence="5 10" id="KW-1133">Transmembrane helix</keyword>
<keyword evidence="12" id="KW-1185">Reference proteome</keyword>
<evidence type="ECO:0000256" key="5">
    <source>
        <dbReference type="ARBA" id="ARBA00022989"/>
    </source>
</evidence>
<dbReference type="NCBIfam" id="TIGR00023">
    <property type="entry name" value="glycerol-3-phosphate 1-O-acyltransferase PlsY"/>
    <property type="match status" value="1"/>
</dbReference>
<comment type="similarity">
    <text evidence="10">Belongs to the PlsY family.</text>
</comment>
<dbReference type="EMBL" id="PQFZ01000005">
    <property type="protein sequence ID" value="POR52409.1"/>
    <property type="molecule type" value="Genomic_DNA"/>
</dbReference>